<dbReference type="PANTHER" id="PTHR20842">
    <property type="entry name" value="PROTEASE S51 ALPHA-ASPARTYL DIPEPTIDASE"/>
    <property type="match status" value="1"/>
</dbReference>
<evidence type="ECO:0000256" key="4">
    <source>
        <dbReference type="ARBA" id="ARBA00022825"/>
    </source>
</evidence>
<evidence type="ECO:0000256" key="3">
    <source>
        <dbReference type="ARBA" id="ARBA00022801"/>
    </source>
</evidence>
<dbReference type="InterPro" id="IPR029062">
    <property type="entry name" value="Class_I_gatase-like"/>
</dbReference>
<dbReference type="Gene3D" id="3.40.50.880">
    <property type="match status" value="1"/>
</dbReference>
<dbReference type="GO" id="GO:0006508">
    <property type="term" value="P:proteolysis"/>
    <property type="evidence" value="ECO:0007669"/>
    <property type="project" value="UniProtKB-KW"/>
</dbReference>
<keyword evidence="3" id="KW-0378">Hydrolase</keyword>
<proteinExistence type="inferred from homology"/>
<dbReference type="InterPro" id="IPR005320">
    <property type="entry name" value="Peptidase_S51"/>
</dbReference>
<dbReference type="GO" id="GO:0008236">
    <property type="term" value="F:serine-type peptidase activity"/>
    <property type="evidence" value="ECO:0007669"/>
    <property type="project" value="UniProtKB-KW"/>
</dbReference>
<organism evidence="5 6">
    <name type="scientific">Candidatus Roizmanbacteria bacterium GW2011_GWA1_41_13</name>
    <dbReference type="NCBI Taxonomy" id="1618474"/>
    <lineage>
        <taxon>Bacteria</taxon>
        <taxon>Candidatus Roizmaniibacteriota</taxon>
    </lineage>
</organism>
<reference evidence="5 6" key="1">
    <citation type="journal article" date="2015" name="Nature">
        <title>rRNA introns, odd ribosomes, and small enigmatic genomes across a large radiation of phyla.</title>
        <authorList>
            <person name="Brown C.T."/>
            <person name="Hug L.A."/>
            <person name="Thomas B.C."/>
            <person name="Sharon I."/>
            <person name="Castelle C.J."/>
            <person name="Singh A."/>
            <person name="Wilkins M.J."/>
            <person name="Williams K.H."/>
            <person name="Banfield J.F."/>
        </authorList>
    </citation>
    <scope>NUCLEOTIDE SEQUENCE [LARGE SCALE GENOMIC DNA]</scope>
</reference>
<evidence type="ECO:0000256" key="1">
    <source>
        <dbReference type="ARBA" id="ARBA00006534"/>
    </source>
</evidence>
<keyword evidence="4" id="KW-0720">Serine protease</keyword>
<protein>
    <submittedName>
        <fullName evidence="5">Peptidase E</fullName>
    </submittedName>
</protein>
<dbReference type="EMBL" id="LCAN01000031">
    <property type="protein sequence ID" value="KKR92035.1"/>
    <property type="molecule type" value="Genomic_DNA"/>
</dbReference>
<gene>
    <name evidence="5" type="ORF">UU41_C0031G0014</name>
</gene>
<name>A0A0G0X5V3_9BACT</name>
<dbReference type="AlphaFoldDB" id="A0A0G0X5V3"/>
<evidence type="ECO:0000256" key="2">
    <source>
        <dbReference type="ARBA" id="ARBA00022670"/>
    </source>
</evidence>
<dbReference type="Pfam" id="PF03575">
    <property type="entry name" value="Peptidase_S51"/>
    <property type="match status" value="1"/>
</dbReference>
<dbReference type="PANTHER" id="PTHR20842:SF0">
    <property type="entry name" value="ALPHA-ASPARTYL DIPEPTIDASE"/>
    <property type="match status" value="1"/>
</dbReference>
<comment type="similarity">
    <text evidence="1">Belongs to the peptidase S51 family.</text>
</comment>
<keyword evidence="2" id="KW-0645">Protease</keyword>
<evidence type="ECO:0000313" key="5">
    <source>
        <dbReference type="EMBL" id="KKR92035.1"/>
    </source>
</evidence>
<accession>A0A0G0X5V3</accession>
<evidence type="ECO:0000313" key="6">
    <source>
        <dbReference type="Proteomes" id="UP000034961"/>
    </source>
</evidence>
<sequence>MRLFLSSQDFGNYPEVAAKLAGRNRKAAYVKNAQDDKPDERDLSTPEKKLMFEAAGFEFEEIDLRNYFGKSKDLLNKLSNFGSFWSSGGNTFILRRAMKASGLDEILKQLLKEDKIMYGGWSAGACVTAPSLHGIEYGDRPQPDVVPKNYPVRKTIWEGLNLVPFMIVPHCRSDWFGKEADRSIRYFKKHKIPYKPLQDGQVIVVDGKKTEFLK</sequence>
<dbReference type="Proteomes" id="UP000034961">
    <property type="component" value="Unassembled WGS sequence"/>
</dbReference>
<dbReference type="SUPFAM" id="SSF52317">
    <property type="entry name" value="Class I glutamine amidotransferase-like"/>
    <property type="match status" value="1"/>
</dbReference>
<comment type="caution">
    <text evidence="5">The sequence shown here is derived from an EMBL/GenBank/DDBJ whole genome shotgun (WGS) entry which is preliminary data.</text>
</comment>